<dbReference type="HOGENOM" id="CLU_2772936_0_0_6"/>
<evidence type="ECO:0000313" key="2">
    <source>
        <dbReference type="EMBL" id="ADW76128.1"/>
    </source>
</evidence>
<feature type="transmembrane region" description="Helical" evidence="1">
    <location>
        <begin position="6"/>
        <end position="26"/>
    </location>
</feature>
<keyword evidence="2" id="KW-0614">Plasmid</keyword>
<dbReference type="OrthoDB" id="9934804at2"/>
<gene>
    <name evidence="2" type="ordered locus">Rahaq_4546</name>
</gene>
<dbReference type="KEGG" id="rah:Rahaq_4546"/>
<feature type="transmembrane region" description="Helical" evidence="1">
    <location>
        <begin position="47"/>
        <end position="66"/>
    </location>
</feature>
<keyword evidence="1" id="KW-1133">Transmembrane helix</keyword>
<keyword evidence="1" id="KW-0472">Membrane</keyword>
<keyword evidence="1" id="KW-0812">Transmembrane</keyword>
<accession>A0A0H3FM67</accession>
<evidence type="ECO:0000313" key="3">
    <source>
        <dbReference type="Proteomes" id="UP000007257"/>
    </source>
</evidence>
<dbReference type="EMBL" id="CP002506">
    <property type="protein sequence ID" value="ADW76128.1"/>
    <property type="molecule type" value="Genomic_DNA"/>
</dbReference>
<name>A0A0H3FM67_RAHSY</name>
<proteinExistence type="predicted"/>
<geneLocation type="plasmid" evidence="2 3">
    <name>pRAHAQ01</name>
</geneLocation>
<reference evidence="2 3" key="2">
    <citation type="journal article" date="2012" name="J. Bacteriol.">
        <title>Complete Genome Sequence of Rahnella sp. Strain Y9602, a Gammaproteobacterium Isolate from Metal- and Radionuclide-Contaminated Soil.</title>
        <authorList>
            <person name="Martinez R.J."/>
            <person name="Bruce D."/>
            <person name="Detter C."/>
            <person name="Goodwin L.A."/>
            <person name="Han J."/>
            <person name="Han C.S."/>
            <person name="Held B."/>
            <person name="Land M.L."/>
            <person name="Mikhailova N."/>
            <person name="Nolan M."/>
            <person name="Pennacchio L."/>
            <person name="Pitluck S."/>
            <person name="Tapia R."/>
            <person name="Woyke T."/>
            <person name="Sobecky P.A."/>
        </authorList>
    </citation>
    <scope>NUCLEOTIDE SEQUENCE [LARGE SCALE GENOMIC DNA]</scope>
    <source>
        <strain evidence="2 3">Y9602</strain>
        <plasmid evidence="2 3">pRAHAQ01</plasmid>
    </source>
</reference>
<dbReference type="RefSeq" id="WP_013577809.1">
    <property type="nucleotide sequence ID" value="NC_015062.1"/>
</dbReference>
<reference evidence="3" key="1">
    <citation type="submission" date="2011-01" db="EMBL/GenBank/DDBJ databases">
        <title>Complete sequence of plasmid1 of Rahnella sp. Y9602.</title>
        <authorList>
            <consortium name="US DOE Joint Genome Institute"/>
            <person name="Lucas S."/>
            <person name="Copeland A."/>
            <person name="Lapidus A."/>
            <person name="Cheng J.-F."/>
            <person name="Goodwin L."/>
            <person name="Pitluck S."/>
            <person name="Lu M."/>
            <person name="Detter J.C."/>
            <person name="Han C."/>
            <person name="Tapia R."/>
            <person name="Land M."/>
            <person name="Hauser L."/>
            <person name="Kyrpides N."/>
            <person name="Ivanova N."/>
            <person name="Ovchinnikova G."/>
            <person name="Pagani I."/>
            <person name="Sobecky P.A."/>
            <person name="Martinez R.J."/>
            <person name="Woyke T."/>
        </authorList>
    </citation>
    <scope>NUCLEOTIDE SEQUENCE [LARGE SCALE GENOMIC DNA]</scope>
    <source>
        <strain evidence="3">Y9602</strain>
        <plasmid evidence="3">pRAHAQ01</plasmid>
    </source>
</reference>
<sequence>MDKVDFGLKLYGLSFVTFFLIGVALNMSTKKEYRKTLREVWKEGAQIWLSMTAIFLVVLGLGWFLFEVI</sequence>
<evidence type="ECO:0000256" key="1">
    <source>
        <dbReference type="SAM" id="Phobius"/>
    </source>
</evidence>
<organism evidence="2 3">
    <name type="scientific">Rahnella sp. (strain Y9602)</name>
    <dbReference type="NCBI Taxonomy" id="2703885"/>
    <lineage>
        <taxon>Bacteria</taxon>
        <taxon>Pseudomonadati</taxon>
        <taxon>Pseudomonadota</taxon>
        <taxon>Gammaproteobacteria</taxon>
        <taxon>Enterobacterales</taxon>
        <taxon>Yersiniaceae</taxon>
        <taxon>Rahnella</taxon>
    </lineage>
</organism>
<dbReference type="AlphaFoldDB" id="A0A0H3FM67"/>
<protein>
    <submittedName>
        <fullName evidence="2">Uncharacterized protein</fullName>
    </submittedName>
</protein>
<dbReference type="Proteomes" id="UP000007257">
    <property type="component" value="Plasmid pRAHAQ01"/>
</dbReference>